<evidence type="ECO:0000256" key="2">
    <source>
        <dbReference type="RuleBase" id="RU003749"/>
    </source>
</evidence>
<evidence type="ECO:0000256" key="1">
    <source>
        <dbReference type="ARBA" id="ARBA00009013"/>
    </source>
</evidence>
<dbReference type="SUPFAM" id="SSF52091">
    <property type="entry name" value="SpoIIaa-like"/>
    <property type="match status" value="1"/>
</dbReference>
<dbReference type="PROSITE" id="PS50801">
    <property type="entry name" value="STAS"/>
    <property type="match status" value="1"/>
</dbReference>
<protein>
    <recommendedName>
        <fullName evidence="2">Anti-sigma factor antagonist</fullName>
    </recommendedName>
</protein>
<sequence>MSSEGAATLLISSGSHGDATVVRAVGELDYDYAPMFRRELAQVWSGDPGATPTLVLDLTGLTFCDSTGLAELLWILRRSQETKTDLSLAGVSRTLRHMLTTTGLLPYFTIFASVEEALRDR</sequence>
<dbReference type="RefSeq" id="WP_306860040.1">
    <property type="nucleotide sequence ID" value="NZ_JAUSRB010000002.1"/>
</dbReference>
<dbReference type="Pfam" id="PF01740">
    <property type="entry name" value="STAS"/>
    <property type="match status" value="1"/>
</dbReference>
<name>A0ABT9R234_9ACTN</name>
<comment type="caution">
    <text evidence="4">The sequence shown here is derived from an EMBL/GenBank/DDBJ whole genome shotgun (WGS) entry which is preliminary data.</text>
</comment>
<comment type="similarity">
    <text evidence="1 2">Belongs to the anti-sigma-factor antagonist family.</text>
</comment>
<dbReference type="InterPro" id="IPR003658">
    <property type="entry name" value="Anti-sigma_ant"/>
</dbReference>
<dbReference type="NCBIfam" id="TIGR00377">
    <property type="entry name" value="ant_ant_sig"/>
    <property type="match status" value="1"/>
</dbReference>
<dbReference type="InterPro" id="IPR002645">
    <property type="entry name" value="STAS_dom"/>
</dbReference>
<organism evidence="4 5">
    <name type="scientific">Streptosporangium brasiliense</name>
    <dbReference type="NCBI Taxonomy" id="47480"/>
    <lineage>
        <taxon>Bacteria</taxon>
        <taxon>Bacillati</taxon>
        <taxon>Actinomycetota</taxon>
        <taxon>Actinomycetes</taxon>
        <taxon>Streptosporangiales</taxon>
        <taxon>Streptosporangiaceae</taxon>
        <taxon>Streptosporangium</taxon>
    </lineage>
</organism>
<evidence type="ECO:0000259" key="3">
    <source>
        <dbReference type="PROSITE" id="PS50801"/>
    </source>
</evidence>
<feature type="domain" description="STAS" evidence="3">
    <location>
        <begin position="9"/>
        <end position="121"/>
    </location>
</feature>
<dbReference type="CDD" id="cd07043">
    <property type="entry name" value="STAS_anti-anti-sigma_factors"/>
    <property type="match status" value="1"/>
</dbReference>
<reference evidence="4 5" key="1">
    <citation type="submission" date="2023-07" db="EMBL/GenBank/DDBJ databases">
        <title>Sequencing the genomes of 1000 actinobacteria strains.</title>
        <authorList>
            <person name="Klenk H.-P."/>
        </authorList>
    </citation>
    <scope>NUCLEOTIDE SEQUENCE [LARGE SCALE GENOMIC DNA]</scope>
    <source>
        <strain evidence="4 5">DSM 44109</strain>
    </source>
</reference>
<proteinExistence type="inferred from homology"/>
<gene>
    <name evidence="4" type="ORF">J2S55_002558</name>
</gene>
<evidence type="ECO:0000313" key="4">
    <source>
        <dbReference type="EMBL" id="MDP9863292.1"/>
    </source>
</evidence>
<dbReference type="InterPro" id="IPR036513">
    <property type="entry name" value="STAS_dom_sf"/>
</dbReference>
<evidence type="ECO:0000313" key="5">
    <source>
        <dbReference type="Proteomes" id="UP001230426"/>
    </source>
</evidence>
<accession>A0ABT9R234</accession>
<dbReference type="EMBL" id="JAUSRB010000002">
    <property type="protein sequence ID" value="MDP9863292.1"/>
    <property type="molecule type" value="Genomic_DNA"/>
</dbReference>
<dbReference type="Gene3D" id="3.30.750.24">
    <property type="entry name" value="STAS domain"/>
    <property type="match status" value="1"/>
</dbReference>
<dbReference type="Proteomes" id="UP001230426">
    <property type="component" value="Unassembled WGS sequence"/>
</dbReference>
<dbReference type="PANTHER" id="PTHR33495">
    <property type="entry name" value="ANTI-SIGMA FACTOR ANTAGONIST TM_1081-RELATED-RELATED"/>
    <property type="match status" value="1"/>
</dbReference>
<keyword evidence="5" id="KW-1185">Reference proteome</keyword>